<dbReference type="RefSeq" id="WP_155043092.1">
    <property type="nucleotide sequence ID" value="NZ_WMIH01000005.1"/>
</dbReference>
<sequence length="233" mass="25844">MLFVGWDVGGWNCDKNSTSRDALIVLDRRGVVQGIPWRGNLARVVLASYNINEFKQAVFSKCKVENISGDCPIVLAIDAPLAFPEAFLRLQSRRVAVNLGQRSVENPYLYRFTERRLSLEGHTPLSAVKDMIGSQATKAMHLIACVFENDAGIGVWEAADGSFALETYPALCRKRAPERFVESRDIARAKPDIADAWVCAAVARIYAMNGSLLEHPVPEAPRSEGWIWAPRKA</sequence>
<name>A0A6L6IU58_9RHOB</name>
<dbReference type="AlphaFoldDB" id="A0A6L6IU58"/>
<protein>
    <recommendedName>
        <fullName evidence="3">DUF429 domain-containing protein</fullName>
    </recommendedName>
</protein>
<accession>A0A6L6IU58</accession>
<dbReference type="Proteomes" id="UP000478740">
    <property type="component" value="Unassembled WGS sequence"/>
</dbReference>
<proteinExistence type="predicted"/>
<dbReference type="EMBL" id="WMII01000002">
    <property type="protein sequence ID" value="MTH63151.1"/>
    <property type="molecule type" value="Genomic_DNA"/>
</dbReference>
<evidence type="ECO:0008006" key="3">
    <source>
        <dbReference type="Google" id="ProtNLM"/>
    </source>
</evidence>
<keyword evidence="2" id="KW-1185">Reference proteome</keyword>
<comment type="caution">
    <text evidence="1">The sequence shown here is derived from an EMBL/GenBank/DDBJ whole genome shotgun (WGS) entry which is preliminary data.</text>
</comment>
<reference evidence="1 2" key="1">
    <citation type="submission" date="2019-11" db="EMBL/GenBank/DDBJ databases">
        <authorList>
            <person name="Dong K."/>
        </authorList>
    </citation>
    <scope>NUCLEOTIDE SEQUENCE [LARGE SCALE GENOMIC DNA]</scope>
    <source>
        <strain evidence="1 2">DK608</strain>
    </source>
</reference>
<gene>
    <name evidence="1" type="ORF">GL284_02580</name>
</gene>
<evidence type="ECO:0000313" key="1">
    <source>
        <dbReference type="EMBL" id="MTH63151.1"/>
    </source>
</evidence>
<evidence type="ECO:0000313" key="2">
    <source>
        <dbReference type="Proteomes" id="UP000478740"/>
    </source>
</evidence>
<organism evidence="1 2">
    <name type="scientific">Paracoccus shanxieyensis</name>
    <dbReference type="NCBI Taxonomy" id="2675752"/>
    <lineage>
        <taxon>Bacteria</taxon>
        <taxon>Pseudomonadati</taxon>
        <taxon>Pseudomonadota</taxon>
        <taxon>Alphaproteobacteria</taxon>
        <taxon>Rhodobacterales</taxon>
        <taxon>Paracoccaceae</taxon>
        <taxon>Paracoccus</taxon>
    </lineage>
</organism>